<evidence type="ECO:0000313" key="2">
    <source>
        <dbReference type="Proteomes" id="UP000532010"/>
    </source>
</evidence>
<sequence length="107" mass="11997">MMMKYDDGELVPLTTKELAQYEADQAAPPPPMGLPRTYKAPMFRKMTDAEYEAYLQIRAGFPPRLQAIFDAAEFLSSDDEFWPDLMAAAEDTYGPERAAELLSPTLG</sequence>
<dbReference type="RefSeq" id="WP_183452862.1">
    <property type="nucleotide sequence ID" value="NZ_JACHWB010000005.1"/>
</dbReference>
<dbReference type="AlphaFoldDB" id="A0A7W4VNZ0"/>
<keyword evidence="2" id="KW-1185">Reference proteome</keyword>
<gene>
    <name evidence="1" type="ORF">FHR70_003744</name>
</gene>
<reference evidence="1 2" key="1">
    <citation type="submission" date="2020-08" db="EMBL/GenBank/DDBJ databases">
        <title>The Agave Microbiome: Exploring the role of microbial communities in plant adaptations to desert environments.</title>
        <authorList>
            <person name="Partida-Martinez L.P."/>
        </authorList>
    </citation>
    <scope>NUCLEOTIDE SEQUENCE [LARGE SCALE GENOMIC DNA]</scope>
    <source>
        <strain evidence="1 2">AT3.9</strain>
    </source>
</reference>
<name>A0A7W4VNZ0_9HYPH</name>
<protein>
    <submittedName>
        <fullName evidence="1">Uncharacterized protein</fullName>
    </submittedName>
</protein>
<organism evidence="1 2">
    <name type="scientific">Microvirga lupini</name>
    <dbReference type="NCBI Taxonomy" id="420324"/>
    <lineage>
        <taxon>Bacteria</taxon>
        <taxon>Pseudomonadati</taxon>
        <taxon>Pseudomonadota</taxon>
        <taxon>Alphaproteobacteria</taxon>
        <taxon>Hyphomicrobiales</taxon>
        <taxon>Methylobacteriaceae</taxon>
        <taxon>Microvirga</taxon>
    </lineage>
</organism>
<comment type="caution">
    <text evidence="1">The sequence shown here is derived from an EMBL/GenBank/DDBJ whole genome shotgun (WGS) entry which is preliminary data.</text>
</comment>
<dbReference type="EMBL" id="JACHWB010000005">
    <property type="protein sequence ID" value="MBB3020658.1"/>
    <property type="molecule type" value="Genomic_DNA"/>
</dbReference>
<accession>A0A7W4VNZ0</accession>
<evidence type="ECO:0000313" key="1">
    <source>
        <dbReference type="EMBL" id="MBB3020658.1"/>
    </source>
</evidence>
<proteinExistence type="predicted"/>
<dbReference type="Proteomes" id="UP000532010">
    <property type="component" value="Unassembled WGS sequence"/>
</dbReference>